<proteinExistence type="inferred from homology"/>
<dbReference type="SMART" id="SM00245">
    <property type="entry name" value="TSPc"/>
    <property type="match status" value="1"/>
</dbReference>
<keyword evidence="6" id="KW-1133">Transmembrane helix</keyword>
<dbReference type="Gene3D" id="2.30.42.10">
    <property type="match status" value="1"/>
</dbReference>
<reference evidence="8 9" key="1">
    <citation type="submission" date="2018-05" db="EMBL/GenBank/DDBJ databases">
        <title>The Hungate 1000. A catalogue of reference genomes from the rumen microbiome.</title>
        <authorList>
            <person name="Kelly W."/>
        </authorList>
    </citation>
    <scope>NUCLEOTIDE SEQUENCE [LARGE SCALE GENOMIC DNA]</scope>
    <source>
        <strain evidence="8 9">NLAE-zl-C242</strain>
    </source>
</reference>
<dbReference type="GO" id="GO:0007165">
    <property type="term" value="P:signal transduction"/>
    <property type="evidence" value="ECO:0007669"/>
    <property type="project" value="TreeGrafter"/>
</dbReference>
<dbReference type="EMBL" id="QGDL01000005">
    <property type="protein sequence ID" value="PWJ29860.1"/>
    <property type="molecule type" value="Genomic_DNA"/>
</dbReference>
<dbReference type="InterPro" id="IPR001478">
    <property type="entry name" value="PDZ"/>
</dbReference>
<accession>A0A2Y9BIR1</accession>
<dbReference type="NCBIfam" id="TIGR00225">
    <property type="entry name" value="prc"/>
    <property type="match status" value="1"/>
</dbReference>
<dbReference type="InterPro" id="IPR004447">
    <property type="entry name" value="Peptidase_S41A"/>
</dbReference>
<dbReference type="GO" id="GO:0008236">
    <property type="term" value="F:serine-type peptidase activity"/>
    <property type="evidence" value="ECO:0007669"/>
    <property type="project" value="UniProtKB-KW"/>
</dbReference>
<dbReference type="InterPro" id="IPR055210">
    <property type="entry name" value="CtpA/B_N"/>
</dbReference>
<evidence type="ECO:0000256" key="4">
    <source>
        <dbReference type="ARBA" id="ARBA00022825"/>
    </source>
</evidence>
<dbReference type="GO" id="GO:0004175">
    <property type="term" value="F:endopeptidase activity"/>
    <property type="evidence" value="ECO:0007669"/>
    <property type="project" value="TreeGrafter"/>
</dbReference>
<keyword evidence="9" id="KW-1185">Reference proteome</keyword>
<evidence type="ECO:0000256" key="1">
    <source>
        <dbReference type="ARBA" id="ARBA00009179"/>
    </source>
</evidence>
<evidence type="ECO:0000256" key="3">
    <source>
        <dbReference type="ARBA" id="ARBA00022801"/>
    </source>
</evidence>
<dbReference type="AlphaFoldDB" id="A0A2Y9BIR1"/>
<dbReference type="InterPro" id="IPR036034">
    <property type="entry name" value="PDZ_sf"/>
</dbReference>
<dbReference type="Pfam" id="PF22694">
    <property type="entry name" value="CtpB_N-like"/>
    <property type="match status" value="1"/>
</dbReference>
<evidence type="ECO:0000256" key="5">
    <source>
        <dbReference type="RuleBase" id="RU004404"/>
    </source>
</evidence>
<keyword evidence="4 5" id="KW-0720">Serine protease</keyword>
<dbReference type="PROSITE" id="PS51257">
    <property type="entry name" value="PROKAR_LIPOPROTEIN"/>
    <property type="match status" value="1"/>
</dbReference>
<dbReference type="PROSITE" id="PS50106">
    <property type="entry name" value="PDZ"/>
    <property type="match status" value="1"/>
</dbReference>
<dbReference type="GO" id="GO:0006508">
    <property type="term" value="P:proteolysis"/>
    <property type="evidence" value="ECO:0007669"/>
    <property type="project" value="UniProtKB-KW"/>
</dbReference>
<dbReference type="SMART" id="SM00228">
    <property type="entry name" value="PDZ"/>
    <property type="match status" value="1"/>
</dbReference>
<evidence type="ECO:0000256" key="6">
    <source>
        <dbReference type="SAM" id="Phobius"/>
    </source>
</evidence>
<dbReference type="Gene3D" id="3.90.226.10">
    <property type="entry name" value="2-enoyl-CoA Hydratase, Chain A, domain 1"/>
    <property type="match status" value="1"/>
</dbReference>
<organism evidence="8 9">
    <name type="scientific">Faecalicatena orotica</name>
    <dbReference type="NCBI Taxonomy" id="1544"/>
    <lineage>
        <taxon>Bacteria</taxon>
        <taxon>Bacillati</taxon>
        <taxon>Bacillota</taxon>
        <taxon>Clostridia</taxon>
        <taxon>Lachnospirales</taxon>
        <taxon>Lachnospiraceae</taxon>
        <taxon>Faecalicatena</taxon>
    </lineage>
</organism>
<dbReference type="InterPro" id="IPR005151">
    <property type="entry name" value="Tail-specific_protease"/>
</dbReference>
<dbReference type="Pfam" id="PF03572">
    <property type="entry name" value="Peptidase_S41"/>
    <property type="match status" value="1"/>
</dbReference>
<name>A0A2Y9BIR1_9FIRM</name>
<evidence type="ECO:0000256" key="2">
    <source>
        <dbReference type="ARBA" id="ARBA00022670"/>
    </source>
</evidence>
<keyword evidence="6" id="KW-0812">Transmembrane</keyword>
<dbReference type="PANTHER" id="PTHR32060">
    <property type="entry name" value="TAIL-SPECIFIC PROTEASE"/>
    <property type="match status" value="1"/>
</dbReference>
<dbReference type="Proteomes" id="UP000245845">
    <property type="component" value="Unassembled WGS sequence"/>
</dbReference>
<dbReference type="InterPro" id="IPR041489">
    <property type="entry name" value="PDZ_6"/>
</dbReference>
<dbReference type="Pfam" id="PF17820">
    <property type="entry name" value="PDZ_6"/>
    <property type="match status" value="1"/>
</dbReference>
<dbReference type="CDD" id="cd07560">
    <property type="entry name" value="Peptidase_S41_CPP"/>
    <property type="match status" value="1"/>
</dbReference>
<comment type="similarity">
    <text evidence="1 5">Belongs to the peptidase S41A family.</text>
</comment>
<dbReference type="OrthoDB" id="9812068at2"/>
<protein>
    <submittedName>
        <fullName evidence="8">Carboxyl-terminal processing protease</fullName>
    </submittedName>
</protein>
<dbReference type="InterPro" id="IPR029045">
    <property type="entry name" value="ClpP/crotonase-like_dom_sf"/>
</dbReference>
<comment type="caution">
    <text evidence="8">The sequence shown here is derived from an EMBL/GenBank/DDBJ whole genome shotgun (WGS) entry which is preliminary data.</text>
</comment>
<gene>
    <name evidence="8" type="ORF">A8806_105162</name>
</gene>
<dbReference type="RefSeq" id="WP_109730995.1">
    <property type="nucleotide sequence ID" value="NZ_BAAACK010000018.1"/>
</dbReference>
<sequence>MENRNKSFIKGALYGALIMLLIVTMGGCAWRFVSDRTQSPGSAAVKAESDSATDEKLKQLGELIDKNYLYSDDIDTKALQDGIYSGYVSGLGDPYTVYYNEEQTKDLMESTTGEYSGVGAVLTKDLTTGLVTIVNVYKDSPAEKAGLEDGDILYQVDDHEIADEDLTEIVSWIKGDEGTGVTLHVYRGDKLEKVECKAIRGVVEAQTVEYEMKDGGTGYIRVTEFDTVTYEQFKNALADLENQGMTGLVIDLRSNPGGNLDTAVDMLKLILPKGMIVSTKDKYGNTTEYSNEEDHEFKKPLAVLVNQYSASAAEIFAGAVQDYGTGQIVGVTTYGKGIVQQLFDLGDGTCLKVTISEYFTPNGRNIHKKGITPDVEVKFTADENNKEADNQLDKALEVIKGE</sequence>
<dbReference type="SUPFAM" id="SSF52096">
    <property type="entry name" value="ClpP/crotonase"/>
    <property type="match status" value="1"/>
</dbReference>
<keyword evidence="3 5" id="KW-0378">Hydrolase</keyword>
<feature type="transmembrane region" description="Helical" evidence="6">
    <location>
        <begin position="12"/>
        <end position="33"/>
    </location>
</feature>
<dbReference type="PANTHER" id="PTHR32060:SF30">
    <property type="entry name" value="CARBOXY-TERMINAL PROCESSING PROTEASE CTPA"/>
    <property type="match status" value="1"/>
</dbReference>
<dbReference type="Gene3D" id="3.30.750.44">
    <property type="match status" value="1"/>
</dbReference>
<dbReference type="GO" id="GO:0030288">
    <property type="term" value="C:outer membrane-bounded periplasmic space"/>
    <property type="evidence" value="ECO:0007669"/>
    <property type="project" value="TreeGrafter"/>
</dbReference>
<evidence type="ECO:0000313" key="9">
    <source>
        <dbReference type="Proteomes" id="UP000245845"/>
    </source>
</evidence>
<dbReference type="SUPFAM" id="SSF50156">
    <property type="entry name" value="PDZ domain-like"/>
    <property type="match status" value="1"/>
</dbReference>
<feature type="domain" description="PDZ" evidence="7">
    <location>
        <begin position="104"/>
        <end position="174"/>
    </location>
</feature>
<keyword evidence="2 5" id="KW-0645">Protease</keyword>
<evidence type="ECO:0000259" key="7">
    <source>
        <dbReference type="PROSITE" id="PS50106"/>
    </source>
</evidence>
<keyword evidence="6" id="KW-0472">Membrane</keyword>
<evidence type="ECO:0000313" key="8">
    <source>
        <dbReference type="EMBL" id="PWJ29860.1"/>
    </source>
</evidence>